<dbReference type="PANTHER" id="PTHR43806">
    <property type="entry name" value="PEPTIDASE S8"/>
    <property type="match status" value="1"/>
</dbReference>
<dbReference type="InterPro" id="IPR015500">
    <property type="entry name" value="Peptidase_S8_subtilisin-rel"/>
</dbReference>
<dbReference type="PANTHER" id="PTHR43806:SF11">
    <property type="entry name" value="CEREVISIN-RELATED"/>
    <property type="match status" value="1"/>
</dbReference>
<dbReference type="InterPro" id="IPR034074">
    <property type="entry name" value="Y4bN_pept_dom"/>
</dbReference>
<dbReference type="PRINTS" id="PR00723">
    <property type="entry name" value="SUBTILISIN"/>
</dbReference>
<organism evidence="7">
    <name type="scientific">Desulfofervidus auxilii</name>
    <dbReference type="NCBI Taxonomy" id="1621989"/>
    <lineage>
        <taxon>Bacteria</taxon>
        <taxon>Pseudomonadati</taxon>
        <taxon>Thermodesulfobacteriota</taxon>
        <taxon>Candidatus Desulfofervidia</taxon>
        <taxon>Candidatus Desulfofervidales</taxon>
        <taxon>Candidatus Desulfofervidaceae</taxon>
        <taxon>Candidatus Desulfofervidus</taxon>
    </lineage>
</organism>
<dbReference type="PROSITE" id="PS00136">
    <property type="entry name" value="SUBTILASE_ASP"/>
    <property type="match status" value="1"/>
</dbReference>
<keyword evidence="4 5" id="KW-0720">Serine protease</keyword>
<dbReference type="SUPFAM" id="SSF52743">
    <property type="entry name" value="Subtilisin-like"/>
    <property type="match status" value="1"/>
</dbReference>
<keyword evidence="2 5" id="KW-0645">Protease</keyword>
<dbReference type="InterPro" id="IPR036852">
    <property type="entry name" value="Peptidase_S8/S53_dom_sf"/>
</dbReference>
<accession>A0A7C0U349</accession>
<dbReference type="PROSITE" id="PS51892">
    <property type="entry name" value="SUBTILASE"/>
    <property type="match status" value="1"/>
</dbReference>
<comment type="caution">
    <text evidence="7">The sequence shown here is derived from an EMBL/GenBank/DDBJ whole genome shotgun (WGS) entry which is preliminary data.</text>
</comment>
<feature type="active site" description="Charge relay system" evidence="5">
    <location>
        <position position="544"/>
    </location>
</feature>
<evidence type="ECO:0000256" key="4">
    <source>
        <dbReference type="ARBA" id="ARBA00022825"/>
    </source>
</evidence>
<dbReference type="Gene3D" id="3.40.50.200">
    <property type="entry name" value="Peptidase S8/S53 domain"/>
    <property type="match status" value="1"/>
</dbReference>
<evidence type="ECO:0000256" key="1">
    <source>
        <dbReference type="ARBA" id="ARBA00011073"/>
    </source>
</evidence>
<reference evidence="7" key="1">
    <citation type="journal article" date="2020" name="mSystems">
        <title>Genome- and Community-Level Interaction Insights into Carbon Utilization and Element Cycling Functions of Hydrothermarchaeota in Hydrothermal Sediment.</title>
        <authorList>
            <person name="Zhou Z."/>
            <person name="Liu Y."/>
            <person name="Xu W."/>
            <person name="Pan J."/>
            <person name="Luo Z.H."/>
            <person name="Li M."/>
        </authorList>
    </citation>
    <scope>NUCLEOTIDE SEQUENCE [LARGE SCALE GENOMIC DNA]</scope>
    <source>
        <strain evidence="7">HyVt-233</strain>
    </source>
</reference>
<keyword evidence="3 5" id="KW-0378">Hydrolase</keyword>
<dbReference type="Pfam" id="PF00082">
    <property type="entry name" value="Peptidase_S8"/>
    <property type="match status" value="1"/>
</dbReference>
<dbReference type="EMBL" id="DRBS01000273">
    <property type="protein sequence ID" value="HDD44656.1"/>
    <property type="molecule type" value="Genomic_DNA"/>
</dbReference>
<protein>
    <submittedName>
        <fullName evidence="7">S8 family peptidase</fullName>
    </submittedName>
</protein>
<evidence type="ECO:0000256" key="3">
    <source>
        <dbReference type="ARBA" id="ARBA00022801"/>
    </source>
</evidence>
<dbReference type="Proteomes" id="UP000886289">
    <property type="component" value="Unassembled WGS sequence"/>
</dbReference>
<dbReference type="InterPro" id="IPR023827">
    <property type="entry name" value="Peptidase_S8_Asp-AS"/>
</dbReference>
<feature type="active site" description="Charge relay system" evidence="5">
    <location>
        <position position="301"/>
    </location>
</feature>
<dbReference type="InterPro" id="IPR000209">
    <property type="entry name" value="Peptidase_S8/S53_dom"/>
</dbReference>
<dbReference type="AlphaFoldDB" id="A0A7C0U349"/>
<dbReference type="InterPro" id="IPR050131">
    <property type="entry name" value="Peptidase_S8_subtilisin-like"/>
</dbReference>
<name>A0A7C0U349_DESA2</name>
<dbReference type="CDD" id="cd04847">
    <property type="entry name" value="Peptidases_S8_Subtilisin_like_2"/>
    <property type="match status" value="1"/>
</dbReference>
<dbReference type="GO" id="GO:0006508">
    <property type="term" value="P:proteolysis"/>
    <property type="evidence" value="ECO:0007669"/>
    <property type="project" value="UniProtKB-KW"/>
</dbReference>
<evidence type="ECO:0000256" key="5">
    <source>
        <dbReference type="PROSITE-ProRule" id="PRU01240"/>
    </source>
</evidence>
<proteinExistence type="inferred from homology"/>
<evidence type="ECO:0000313" key="7">
    <source>
        <dbReference type="EMBL" id="HDD44656.1"/>
    </source>
</evidence>
<evidence type="ECO:0000256" key="2">
    <source>
        <dbReference type="ARBA" id="ARBA00022670"/>
    </source>
</evidence>
<gene>
    <name evidence="7" type="ORF">ENG63_07345</name>
</gene>
<evidence type="ECO:0000259" key="6">
    <source>
        <dbReference type="Pfam" id="PF00082"/>
    </source>
</evidence>
<dbReference type="GO" id="GO:0004252">
    <property type="term" value="F:serine-type endopeptidase activity"/>
    <property type="evidence" value="ECO:0007669"/>
    <property type="project" value="UniProtKB-UniRule"/>
</dbReference>
<comment type="similarity">
    <text evidence="1 5">Belongs to the peptidase S8 family.</text>
</comment>
<sequence>MMRMEHLRLLFYEEHFERKKQGGGRIKPRKEKQKFSEIQIFNLENIKKDFEKDKKKFVKFVDPNLIFKIELNQKVDEEDFRKFLERSGIKVISPSPEGKGFWISLAEDESLEEIKRRLKEYGEKERYKYFDVIESFQPIPEEEKIGDQLRENPLGEKEEAYLDIEIWRMEDGRLNNFLEGFKKLLQEYGGRITDKFITENLCLLRVKINKSIFEEIIKLREICRIDRPPKPYITFQMLSIPLEELEVGDSPPLNATAIAILDSGILSNHPLLQNAVGDEIAVPLLSSDRIKEDKPQDDVGHGTQVAGIALYGNIKECIEQKRFIPEIWILSAKIMYKNEFGEAEYNPKELLEHQLDEAVRYFVQRYPNCRIVNISLGDRYKKMFGNKRQFPLAVLLDELAKELDIIFVVSAGNLSPQELANIGYPERYPYYLIEKKPEVKIIDPASSAYAITVGAITQEFGPLGRRPQEILFSPAKEKGYPSPFTCVGPGYKGMIKPEVVEEGGNIIYAPSDFAKMEDIGGKIIVLNPNWIEDGRLFTVNYGTSFSAPKVAHYLAKLFNHFSEYSSNLIKALLLASAEIPDERPDPLNEITFNDSNERLLDLLKIYGYGRPNFYRAISSDLNDVLLLAENRIKSNGVHLYYFYVPQEFIEVPGTKEISVVLVYNPPVRRNRIDYLGINMEFHLFSDSNIEEIVRGYNKILKSDLPELEEIVLEELKIKEIDLHPRIKIRKKGLHQKGVKVYSGKPRIDFTKPIVLVVISQNRWINDPNYLQDYAVVVKIKHSAWIDLYQKIKEKIEIEEKVRIKMR</sequence>
<feature type="active site" description="Charge relay system" evidence="5">
    <location>
        <position position="262"/>
    </location>
</feature>
<feature type="domain" description="Peptidase S8/S53" evidence="6">
    <location>
        <begin position="255"/>
        <end position="609"/>
    </location>
</feature>